<keyword evidence="3" id="KW-0597">Phosphoprotein</keyword>
<evidence type="ECO:0000256" key="7">
    <source>
        <dbReference type="SAM" id="MobiDB-lite"/>
    </source>
</evidence>
<gene>
    <name evidence="11" type="ORF">ACFOGJ_15135</name>
</gene>
<dbReference type="CDD" id="cd00082">
    <property type="entry name" value="HisKA"/>
    <property type="match status" value="1"/>
</dbReference>
<dbReference type="InterPro" id="IPR003661">
    <property type="entry name" value="HisK_dim/P_dom"/>
</dbReference>
<dbReference type="PROSITE" id="PS50109">
    <property type="entry name" value="HIS_KIN"/>
    <property type="match status" value="1"/>
</dbReference>
<proteinExistence type="predicted"/>
<name>A0ABV7L1T1_9PROT</name>
<dbReference type="Pfam" id="PF13188">
    <property type="entry name" value="PAS_8"/>
    <property type="match status" value="1"/>
</dbReference>
<dbReference type="PANTHER" id="PTHR43047:SF64">
    <property type="entry name" value="HISTIDINE KINASE CONTAINING CHEY-HOMOLOGOUS RECEIVER DOMAIN AND PAS DOMAIN-RELATED"/>
    <property type="match status" value="1"/>
</dbReference>
<dbReference type="Pfam" id="PF00512">
    <property type="entry name" value="HisKA"/>
    <property type="match status" value="1"/>
</dbReference>
<feature type="coiled-coil region" evidence="6">
    <location>
        <begin position="258"/>
        <end position="287"/>
    </location>
</feature>
<dbReference type="Gene3D" id="1.10.287.130">
    <property type="match status" value="1"/>
</dbReference>
<protein>
    <recommendedName>
        <fullName evidence="2">histidine kinase</fullName>
        <ecNumber evidence="2">2.7.13.3</ecNumber>
    </recommendedName>
</protein>
<dbReference type="InterPro" id="IPR003594">
    <property type="entry name" value="HATPase_dom"/>
</dbReference>
<dbReference type="PANTHER" id="PTHR43047">
    <property type="entry name" value="TWO-COMPONENT HISTIDINE PROTEIN KINASE"/>
    <property type="match status" value="1"/>
</dbReference>
<dbReference type="SMART" id="SM00086">
    <property type="entry name" value="PAC"/>
    <property type="match status" value="1"/>
</dbReference>
<dbReference type="InterPro" id="IPR004358">
    <property type="entry name" value="Sig_transdc_His_kin-like_C"/>
</dbReference>
<evidence type="ECO:0000256" key="6">
    <source>
        <dbReference type="SAM" id="Coils"/>
    </source>
</evidence>
<dbReference type="Gene3D" id="3.30.450.20">
    <property type="entry name" value="PAS domain"/>
    <property type="match status" value="2"/>
</dbReference>
<evidence type="ECO:0000256" key="5">
    <source>
        <dbReference type="ARBA" id="ARBA00022777"/>
    </source>
</evidence>
<feature type="domain" description="Histidine kinase" evidence="8">
    <location>
        <begin position="292"/>
        <end position="518"/>
    </location>
</feature>
<dbReference type="InterPro" id="IPR036890">
    <property type="entry name" value="HATPase_C_sf"/>
</dbReference>
<dbReference type="SUPFAM" id="SSF47384">
    <property type="entry name" value="Homodimeric domain of signal transducing histidine kinase"/>
    <property type="match status" value="1"/>
</dbReference>
<dbReference type="CDD" id="cd00130">
    <property type="entry name" value="PAS"/>
    <property type="match status" value="1"/>
</dbReference>
<evidence type="ECO:0000256" key="2">
    <source>
        <dbReference type="ARBA" id="ARBA00012438"/>
    </source>
</evidence>
<feature type="region of interest" description="Disordered" evidence="7">
    <location>
        <begin position="1"/>
        <end position="21"/>
    </location>
</feature>
<evidence type="ECO:0000256" key="3">
    <source>
        <dbReference type="ARBA" id="ARBA00022553"/>
    </source>
</evidence>
<keyword evidence="6" id="KW-0175">Coiled coil</keyword>
<dbReference type="NCBIfam" id="TIGR00229">
    <property type="entry name" value="sensory_box"/>
    <property type="match status" value="1"/>
</dbReference>
<sequence length="529" mass="56621">MPAARTTGPDGNFPGWLQRAGSSPLQPDTGALLRIIADAALLVDGAGRLVAMNEAAERLLGRSAGEAVGADASLTLPAAEADGTERRPAEGARLRLVRTLAVRTGQPAAAWPLASGRSLSVSVSQAGTASAPLYLALLRELPPPDGIFGREILQLAVEQSQAGILITCTAGRIVYANHRMSEITGWTQDELVGSRPALLKSDQTPPEVYAQMWQNLRAGRPWQGQLRNRRKDGSLYWVDNRIAPVRDATGAITHFIAVEQDITEMRRQEAELRRTQAEAELANRTKSKFLSNMSHELRTPLNAILGFSQMMEQETFGPLGNDRYRDYATHILTSGKHLQAIIDDMLDLSQIELGRPILHESVFDPMHEVETCAGMLHPKMAEAGLAFAVQTQPDLPQMRGDPLRFRQILINLLSNALAFTRPGGLVVLAADCNRPAGAGGTGLTVEVRDTGIGMTPAQVEKALHPFRPGADAMVRRPGGAGLGLAIVAGIVEQHGGRLAIDSHPGRGTSVTVTFPAARLVPAQATAAEA</sequence>
<dbReference type="GO" id="GO:0016301">
    <property type="term" value="F:kinase activity"/>
    <property type="evidence" value="ECO:0007669"/>
    <property type="project" value="UniProtKB-KW"/>
</dbReference>
<dbReference type="PROSITE" id="PS50112">
    <property type="entry name" value="PAS"/>
    <property type="match status" value="2"/>
</dbReference>
<dbReference type="Pfam" id="PF02518">
    <property type="entry name" value="HATPase_c"/>
    <property type="match status" value="1"/>
</dbReference>
<keyword evidence="5 11" id="KW-0418">Kinase</keyword>
<evidence type="ECO:0000259" key="8">
    <source>
        <dbReference type="PROSITE" id="PS50109"/>
    </source>
</evidence>
<dbReference type="Proteomes" id="UP001595528">
    <property type="component" value="Unassembled WGS sequence"/>
</dbReference>
<dbReference type="InterPro" id="IPR000700">
    <property type="entry name" value="PAS-assoc_C"/>
</dbReference>
<dbReference type="InterPro" id="IPR035965">
    <property type="entry name" value="PAS-like_dom_sf"/>
</dbReference>
<accession>A0ABV7L1T1</accession>
<dbReference type="InterPro" id="IPR036097">
    <property type="entry name" value="HisK_dim/P_sf"/>
</dbReference>
<keyword evidence="4" id="KW-0808">Transferase</keyword>
<comment type="catalytic activity">
    <reaction evidence="1">
        <text>ATP + protein L-histidine = ADP + protein N-phospho-L-histidine.</text>
        <dbReference type="EC" id="2.7.13.3"/>
    </reaction>
</comment>
<dbReference type="SUPFAM" id="SSF55874">
    <property type="entry name" value="ATPase domain of HSP90 chaperone/DNA topoisomerase II/histidine kinase"/>
    <property type="match status" value="1"/>
</dbReference>
<evidence type="ECO:0000259" key="9">
    <source>
        <dbReference type="PROSITE" id="PS50112"/>
    </source>
</evidence>
<dbReference type="SMART" id="SM00091">
    <property type="entry name" value="PAS"/>
    <property type="match status" value="2"/>
</dbReference>
<dbReference type="PRINTS" id="PR00344">
    <property type="entry name" value="BCTRLSENSOR"/>
</dbReference>
<feature type="domain" description="PAS" evidence="9">
    <location>
        <begin position="32"/>
        <end position="69"/>
    </location>
</feature>
<dbReference type="RefSeq" id="WP_379901831.1">
    <property type="nucleotide sequence ID" value="NZ_JBHRTR010000028.1"/>
</dbReference>
<evidence type="ECO:0000256" key="4">
    <source>
        <dbReference type="ARBA" id="ARBA00022679"/>
    </source>
</evidence>
<dbReference type="SMART" id="SM00387">
    <property type="entry name" value="HATPase_c"/>
    <property type="match status" value="1"/>
</dbReference>
<dbReference type="EC" id="2.7.13.3" evidence="2"/>
<feature type="domain" description="PAC" evidence="10">
    <location>
        <begin position="220"/>
        <end position="274"/>
    </location>
</feature>
<dbReference type="SMART" id="SM00388">
    <property type="entry name" value="HisKA"/>
    <property type="match status" value="1"/>
</dbReference>
<dbReference type="EMBL" id="JBHRTR010000028">
    <property type="protein sequence ID" value="MFC3228577.1"/>
    <property type="molecule type" value="Genomic_DNA"/>
</dbReference>
<feature type="domain" description="PAS" evidence="9">
    <location>
        <begin position="149"/>
        <end position="193"/>
    </location>
</feature>
<evidence type="ECO:0000256" key="1">
    <source>
        <dbReference type="ARBA" id="ARBA00000085"/>
    </source>
</evidence>
<dbReference type="PROSITE" id="PS50113">
    <property type="entry name" value="PAC"/>
    <property type="match status" value="1"/>
</dbReference>
<organism evidence="11 12">
    <name type="scientific">Marinibaculum pumilum</name>
    <dbReference type="NCBI Taxonomy" id="1766165"/>
    <lineage>
        <taxon>Bacteria</taxon>
        <taxon>Pseudomonadati</taxon>
        <taxon>Pseudomonadota</taxon>
        <taxon>Alphaproteobacteria</taxon>
        <taxon>Rhodospirillales</taxon>
        <taxon>Rhodospirillaceae</taxon>
        <taxon>Marinibaculum</taxon>
    </lineage>
</organism>
<dbReference type="SUPFAM" id="SSF55785">
    <property type="entry name" value="PYP-like sensor domain (PAS domain)"/>
    <property type="match status" value="2"/>
</dbReference>
<evidence type="ECO:0000313" key="12">
    <source>
        <dbReference type="Proteomes" id="UP001595528"/>
    </source>
</evidence>
<dbReference type="InterPro" id="IPR001610">
    <property type="entry name" value="PAC"/>
</dbReference>
<evidence type="ECO:0000259" key="10">
    <source>
        <dbReference type="PROSITE" id="PS50113"/>
    </source>
</evidence>
<comment type="caution">
    <text evidence="11">The sequence shown here is derived from an EMBL/GenBank/DDBJ whole genome shotgun (WGS) entry which is preliminary data.</text>
</comment>
<dbReference type="Gene3D" id="3.30.565.10">
    <property type="entry name" value="Histidine kinase-like ATPase, C-terminal domain"/>
    <property type="match status" value="1"/>
</dbReference>
<dbReference type="InterPro" id="IPR013767">
    <property type="entry name" value="PAS_fold"/>
</dbReference>
<dbReference type="InterPro" id="IPR000014">
    <property type="entry name" value="PAS"/>
</dbReference>
<dbReference type="InterPro" id="IPR005467">
    <property type="entry name" value="His_kinase_dom"/>
</dbReference>
<reference evidence="12" key="1">
    <citation type="journal article" date="2019" name="Int. J. Syst. Evol. Microbiol.">
        <title>The Global Catalogue of Microorganisms (GCM) 10K type strain sequencing project: providing services to taxonomists for standard genome sequencing and annotation.</title>
        <authorList>
            <consortium name="The Broad Institute Genomics Platform"/>
            <consortium name="The Broad Institute Genome Sequencing Center for Infectious Disease"/>
            <person name="Wu L."/>
            <person name="Ma J."/>
        </authorList>
    </citation>
    <scope>NUCLEOTIDE SEQUENCE [LARGE SCALE GENOMIC DNA]</scope>
    <source>
        <strain evidence="12">KCTC 42964</strain>
    </source>
</reference>
<keyword evidence="12" id="KW-1185">Reference proteome</keyword>
<dbReference type="Pfam" id="PF00989">
    <property type="entry name" value="PAS"/>
    <property type="match status" value="1"/>
</dbReference>
<evidence type="ECO:0000313" key="11">
    <source>
        <dbReference type="EMBL" id="MFC3228577.1"/>
    </source>
</evidence>